<dbReference type="GO" id="GO:0004439">
    <property type="term" value="F:phosphatidylinositol-4,5-bisphosphate 5-phosphatase activity"/>
    <property type="evidence" value="ECO:0007669"/>
    <property type="project" value="TreeGrafter"/>
</dbReference>
<dbReference type="SMART" id="SM00128">
    <property type="entry name" value="IPPc"/>
    <property type="match status" value="1"/>
</dbReference>
<organism evidence="5 6">
    <name type="scientific">Aphanomyces stellatus</name>
    <dbReference type="NCBI Taxonomy" id="120398"/>
    <lineage>
        <taxon>Eukaryota</taxon>
        <taxon>Sar</taxon>
        <taxon>Stramenopiles</taxon>
        <taxon>Oomycota</taxon>
        <taxon>Saprolegniomycetes</taxon>
        <taxon>Saprolegniales</taxon>
        <taxon>Verrucalvaceae</taxon>
        <taxon>Aphanomyces</taxon>
    </lineage>
</organism>
<dbReference type="Pfam" id="PF00612">
    <property type="entry name" value="IQ"/>
    <property type="match status" value="2"/>
</dbReference>
<dbReference type="Pfam" id="PF22669">
    <property type="entry name" value="Exo_endo_phos2"/>
    <property type="match status" value="1"/>
</dbReference>
<feature type="region of interest" description="Disordered" evidence="2">
    <location>
        <begin position="303"/>
        <end position="381"/>
    </location>
</feature>
<gene>
    <name evidence="5" type="primary">Aste57867_11063</name>
    <name evidence="4" type="ORF">As57867_011021</name>
    <name evidence="5" type="ORF">ASTE57867_11063</name>
</gene>
<dbReference type="InterPro" id="IPR000300">
    <property type="entry name" value="IPPc"/>
</dbReference>
<name>A0A485KRW7_9STRA</name>
<dbReference type="Proteomes" id="UP000332933">
    <property type="component" value="Unassembled WGS sequence"/>
</dbReference>
<keyword evidence="1" id="KW-0175">Coiled coil</keyword>
<protein>
    <submittedName>
        <fullName evidence="5">Aste57867_11063 protein</fullName>
    </submittedName>
</protein>
<dbReference type="SUPFAM" id="SSF56219">
    <property type="entry name" value="DNase I-like"/>
    <property type="match status" value="1"/>
</dbReference>
<feature type="compositionally biased region" description="Basic and acidic residues" evidence="2">
    <location>
        <begin position="303"/>
        <end position="314"/>
    </location>
</feature>
<accession>A0A485KRW7</accession>
<dbReference type="GO" id="GO:0046856">
    <property type="term" value="P:phosphatidylinositol dephosphorylation"/>
    <property type="evidence" value="ECO:0007669"/>
    <property type="project" value="InterPro"/>
</dbReference>
<reference evidence="4" key="2">
    <citation type="submission" date="2019-06" db="EMBL/GenBank/DDBJ databases">
        <title>Genomics analysis of Aphanomyces spp. identifies a new class of oomycete effector associated with host adaptation.</title>
        <authorList>
            <person name="Gaulin E."/>
        </authorList>
    </citation>
    <scope>NUCLEOTIDE SEQUENCE</scope>
    <source>
        <strain evidence="4">CBS 578.67</strain>
    </source>
</reference>
<dbReference type="PROSITE" id="PS50096">
    <property type="entry name" value="IQ"/>
    <property type="match status" value="3"/>
</dbReference>
<reference evidence="5 6" key="1">
    <citation type="submission" date="2019-03" db="EMBL/GenBank/DDBJ databases">
        <authorList>
            <person name="Gaulin E."/>
            <person name="Dumas B."/>
        </authorList>
    </citation>
    <scope>NUCLEOTIDE SEQUENCE [LARGE SCALE GENOMIC DNA]</scope>
    <source>
        <strain evidence="5">CBS 568.67</strain>
    </source>
</reference>
<evidence type="ECO:0000256" key="2">
    <source>
        <dbReference type="SAM" id="MobiDB-lite"/>
    </source>
</evidence>
<dbReference type="PANTHER" id="PTHR11200:SF275">
    <property type="entry name" value="LD06095P"/>
    <property type="match status" value="1"/>
</dbReference>
<evidence type="ECO:0000313" key="5">
    <source>
        <dbReference type="EMBL" id="VFT87931.1"/>
    </source>
</evidence>
<dbReference type="PANTHER" id="PTHR11200">
    <property type="entry name" value="INOSITOL 5-PHOSPHATASE"/>
    <property type="match status" value="1"/>
</dbReference>
<evidence type="ECO:0000313" key="4">
    <source>
        <dbReference type="EMBL" id="KAF0698310.1"/>
    </source>
</evidence>
<evidence type="ECO:0000313" key="6">
    <source>
        <dbReference type="Proteomes" id="UP000332933"/>
    </source>
</evidence>
<feature type="coiled-coil region" evidence="1">
    <location>
        <begin position="254"/>
        <end position="289"/>
    </location>
</feature>
<sequence length="722" mass="79490">MAEEDAGGGGGPIDVPSIDGGASMAQHPDTAAATAHRKKKEGKARKRRHEKQQHAAVKIQAQVRGRQARQCGHYTSDESETHLSDDCDDAPPSPRGLALSPRSLPASVAPLELTNDKPASPLGSARQAKDQPSLPIDDRTTAACSPRSSPSGVAGPELSLLPAIGKQNDDDDRRATSSASPSPEKKEVVSPRVGLKPSASAQKLPPLVSQRQDDAKEAIPQTKSCDTLREPLHSTELNARAVKIQAAFRGLEGRHEAARQRQAMEDQLRREAEEELAKEEYAAVGLQALYRGHRVRTCLHLSHDEGGMPSKAEEDSTNVPVTTLAKESSAPMPSEAKASPNNDDKDDVKYCKDDDEEDKPREWPTPLSLNSHRDVTSDTTADLTKRGTVRVFVMTWNLQAQKPPADLRALLRPATCHIYAIGTEECVQTIAKSVLFQSKKEWEDLLRETLGAEYQKLRSHALTAMHNVVFVHKSVLPLVSELHSDAIATGLGNQLGNKGGVGIGFVLGVTSFAFVGCHFEAHQSQQALARRNANFDKINAELQLVAASESVCLVIVTRLTRVASDHRKGPIADTFDRVFWCGDLNYRIDGNRRMIDDLLQRNFHDVLLVNDQLKKEMHAGRVFQRFHEGPLHFRPTYKFDKGCDIYDTSPKQRIPSWTDRILFLSKNPKAIDLRAYESHMDIKTSDHRPVTAIFDVAFVSEAKATERTPVADQTKSEVCVLQ</sequence>
<feature type="compositionally biased region" description="Basic and acidic residues" evidence="2">
    <location>
        <begin position="75"/>
        <end position="85"/>
    </location>
</feature>
<dbReference type="EMBL" id="CAADRA010005269">
    <property type="protein sequence ID" value="VFT87931.1"/>
    <property type="molecule type" value="Genomic_DNA"/>
</dbReference>
<dbReference type="EMBL" id="VJMH01005248">
    <property type="protein sequence ID" value="KAF0698310.1"/>
    <property type="molecule type" value="Genomic_DNA"/>
</dbReference>
<evidence type="ECO:0000256" key="1">
    <source>
        <dbReference type="SAM" id="Coils"/>
    </source>
</evidence>
<keyword evidence="6" id="KW-1185">Reference proteome</keyword>
<proteinExistence type="predicted"/>
<dbReference type="Gene3D" id="3.60.10.10">
    <property type="entry name" value="Endonuclease/exonuclease/phosphatase"/>
    <property type="match status" value="1"/>
</dbReference>
<dbReference type="SMART" id="SM00015">
    <property type="entry name" value="IQ"/>
    <property type="match status" value="3"/>
</dbReference>
<feature type="compositionally biased region" description="Basic and acidic residues" evidence="2">
    <location>
        <begin position="342"/>
        <end position="362"/>
    </location>
</feature>
<feature type="domain" description="Inositol polyphosphate-related phosphatase" evidence="3">
    <location>
        <begin position="387"/>
        <end position="703"/>
    </location>
</feature>
<feature type="compositionally biased region" description="Polar residues" evidence="2">
    <location>
        <begin position="142"/>
        <end position="151"/>
    </location>
</feature>
<dbReference type="Gene3D" id="1.20.5.190">
    <property type="match status" value="1"/>
</dbReference>
<dbReference type="OrthoDB" id="2248459at2759"/>
<evidence type="ECO:0000259" key="3">
    <source>
        <dbReference type="SMART" id="SM00128"/>
    </source>
</evidence>
<dbReference type="InterPro" id="IPR000048">
    <property type="entry name" value="IQ_motif_EF-hand-BS"/>
</dbReference>
<feature type="region of interest" description="Disordered" evidence="2">
    <location>
        <begin position="1"/>
        <end position="232"/>
    </location>
</feature>
<dbReference type="AlphaFoldDB" id="A0A485KRW7"/>
<dbReference type="InterPro" id="IPR046985">
    <property type="entry name" value="IP5"/>
</dbReference>
<dbReference type="InterPro" id="IPR036691">
    <property type="entry name" value="Endo/exonu/phosph_ase_sf"/>
</dbReference>
<feature type="compositionally biased region" description="Basic residues" evidence="2">
    <location>
        <begin position="35"/>
        <end position="51"/>
    </location>
</feature>